<dbReference type="EMBL" id="BPRB01000181">
    <property type="protein sequence ID" value="GJE61016.1"/>
    <property type="molecule type" value="Genomic_DNA"/>
</dbReference>
<keyword evidence="2" id="KW-1185">Reference proteome</keyword>
<protein>
    <submittedName>
        <fullName evidence="1">Uncharacterized protein</fullName>
    </submittedName>
</protein>
<proteinExistence type="predicted"/>
<organism evidence="1 2">
    <name type="scientific">Methylobacterium trifolii</name>
    <dbReference type="NCBI Taxonomy" id="1003092"/>
    <lineage>
        <taxon>Bacteria</taxon>
        <taxon>Pseudomonadati</taxon>
        <taxon>Pseudomonadota</taxon>
        <taxon>Alphaproteobacteria</taxon>
        <taxon>Hyphomicrobiales</taxon>
        <taxon>Methylobacteriaceae</taxon>
        <taxon>Methylobacterium</taxon>
    </lineage>
</organism>
<sequence length="268" mass="30330">MLQIVQGFYFRPVSLTSKVHRSIFYTNLLSMDERPLEFVFGRLLPSRNFHGLRTLTIEANEQLEAEDLNGQREMLAATSGDQLLDEIAAVIAFCTNATCVRDYDMARRLISLENSSETRHRGPASLLRQTFDADVILSDESARDVDQFIRTLVKLRRKSYEAALRAIRQIVAATLLVSEDAALAYTLMVAALESLGQTTNPNTATWHEYDAVKRKRIDDATESLDAESREGIRNAVLANEHLGLQRRFVAFVLEHIEPYYYRSEAVAA</sequence>
<name>A0ABQ4U164_9HYPH</name>
<evidence type="ECO:0000313" key="2">
    <source>
        <dbReference type="Proteomes" id="UP001055057"/>
    </source>
</evidence>
<dbReference type="RefSeq" id="WP_238183598.1">
    <property type="nucleotide sequence ID" value="NZ_BPRB01000181.1"/>
</dbReference>
<comment type="caution">
    <text evidence="1">The sequence shown here is derived from an EMBL/GenBank/DDBJ whole genome shotgun (WGS) entry which is preliminary data.</text>
</comment>
<evidence type="ECO:0000313" key="1">
    <source>
        <dbReference type="EMBL" id="GJE61016.1"/>
    </source>
</evidence>
<dbReference type="Proteomes" id="UP001055057">
    <property type="component" value="Unassembled WGS sequence"/>
</dbReference>
<reference evidence="1" key="1">
    <citation type="journal article" date="2021" name="Front. Microbiol.">
        <title>Comprehensive Comparative Genomics and Phenotyping of Methylobacterium Species.</title>
        <authorList>
            <person name="Alessa O."/>
            <person name="Ogura Y."/>
            <person name="Fujitani Y."/>
            <person name="Takami H."/>
            <person name="Hayashi T."/>
            <person name="Sahin N."/>
            <person name="Tani A."/>
        </authorList>
    </citation>
    <scope>NUCLEOTIDE SEQUENCE</scope>
    <source>
        <strain evidence="1">DSM 23632</strain>
    </source>
</reference>
<reference evidence="1" key="2">
    <citation type="submission" date="2021-08" db="EMBL/GenBank/DDBJ databases">
        <authorList>
            <person name="Tani A."/>
            <person name="Ola A."/>
            <person name="Ogura Y."/>
            <person name="Katsura K."/>
            <person name="Hayashi T."/>
        </authorList>
    </citation>
    <scope>NUCLEOTIDE SEQUENCE</scope>
    <source>
        <strain evidence="1">DSM 23632</strain>
    </source>
</reference>
<gene>
    <name evidence="1" type="ORF">MPOCJGCO_3136</name>
</gene>
<accession>A0ABQ4U164</accession>